<name>A0ABP9Q8D8_9PSEU</name>
<dbReference type="InterPro" id="IPR011009">
    <property type="entry name" value="Kinase-like_dom_sf"/>
</dbReference>
<comment type="caution">
    <text evidence="9">The sequence shown here is derived from an EMBL/GenBank/DDBJ whole genome shotgun (WGS) entry which is preliminary data.</text>
</comment>
<evidence type="ECO:0000256" key="6">
    <source>
        <dbReference type="SAM" id="MobiDB-lite"/>
    </source>
</evidence>
<dbReference type="PANTHER" id="PTHR43289:SF34">
    <property type="entry name" value="SERINE_THREONINE-PROTEIN KINASE YBDM-RELATED"/>
    <property type="match status" value="1"/>
</dbReference>
<evidence type="ECO:0000256" key="1">
    <source>
        <dbReference type="ARBA" id="ARBA00022679"/>
    </source>
</evidence>
<dbReference type="InterPro" id="IPR000719">
    <property type="entry name" value="Prot_kinase_dom"/>
</dbReference>
<evidence type="ECO:0000313" key="10">
    <source>
        <dbReference type="Proteomes" id="UP001428817"/>
    </source>
</evidence>
<dbReference type="Gene3D" id="2.50.20.20">
    <property type="match status" value="1"/>
</dbReference>
<dbReference type="EMBL" id="BAABJP010000015">
    <property type="protein sequence ID" value="GAA5158325.1"/>
    <property type="molecule type" value="Genomic_DNA"/>
</dbReference>
<evidence type="ECO:0000256" key="5">
    <source>
        <dbReference type="PROSITE-ProRule" id="PRU10141"/>
    </source>
</evidence>
<feature type="domain" description="Protein kinase" evidence="8">
    <location>
        <begin position="15"/>
        <end position="268"/>
    </location>
</feature>
<keyword evidence="1" id="KW-0808">Transferase</keyword>
<keyword evidence="4 5" id="KW-0067">ATP-binding</keyword>
<dbReference type="PROSITE" id="PS00108">
    <property type="entry name" value="PROTEIN_KINASE_ST"/>
    <property type="match status" value="1"/>
</dbReference>
<dbReference type="InterPro" id="IPR008271">
    <property type="entry name" value="Ser/Thr_kinase_AS"/>
</dbReference>
<dbReference type="SMART" id="SM00220">
    <property type="entry name" value="S_TKc"/>
    <property type="match status" value="1"/>
</dbReference>
<dbReference type="PANTHER" id="PTHR43289">
    <property type="entry name" value="MITOGEN-ACTIVATED PROTEIN KINASE KINASE KINASE 20-RELATED"/>
    <property type="match status" value="1"/>
</dbReference>
<sequence>MERLRGDDPVRLGPFRLLGRLGSGGMGQVFLGRTSRGALAAVKVIHPGYAADPHFRERFDREIETARSANGPWVASVIDADASAGQPWLATEFIAGPTLYQAVRSNGPLPTRAVQVLAGRLSEALAALHAKGLAHRDLKPSNVVLAEDGPYLIDFGIAQAGDATPMTHTGTVLGPPGYMSPEQAQGEPAREPSDIFSFAGVLTFATTGRGPFGDMSGPVAMLMKISNDEPELGRVPEWLRPVLIPCLAKDPWSRPSAAQLVSRCAPSLGALAAWPPPAVTEATASGELTTVINPPSPASARRSRRLGYALVGCVAAALLLIGAVVMFRSGSPPYFSTLDDLRAEISSQLLSDRSYQMTTTSEWSAIGAEPLKVTTEGSVRLDGAGPSAQLTSRTVEPHTSPSSTPASPPPGGPGSAGTAALDTTPTPAPIVMIITPQQAWVSASGWPNPARIPPGKNWIAVPPDSADPVIAAYSREIRSQRELANPAARFSEYGDAVSLAGSAEDILEGVPTRRYTIRLDLAMAVQRESSPLVRRYLWEAVQGGEQVRDVLLWLDGRGRPVRVRSELRMNGDSITVTDTRYRGWGQAMQINPPPADQVLVDPPK</sequence>
<dbReference type="Gene3D" id="3.30.200.20">
    <property type="entry name" value="Phosphorylase Kinase, domain 1"/>
    <property type="match status" value="1"/>
</dbReference>
<feature type="region of interest" description="Disordered" evidence="6">
    <location>
        <begin position="378"/>
        <end position="424"/>
    </location>
</feature>
<dbReference type="PROSITE" id="PS00107">
    <property type="entry name" value="PROTEIN_KINASE_ATP"/>
    <property type="match status" value="1"/>
</dbReference>
<organism evidence="9 10">
    <name type="scientific">Pseudonocardia eucalypti</name>
    <dbReference type="NCBI Taxonomy" id="648755"/>
    <lineage>
        <taxon>Bacteria</taxon>
        <taxon>Bacillati</taxon>
        <taxon>Actinomycetota</taxon>
        <taxon>Actinomycetes</taxon>
        <taxon>Pseudonocardiales</taxon>
        <taxon>Pseudonocardiaceae</taxon>
        <taxon>Pseudonocardia</taxon>
    </lineage>
</organism>
<keyword evidence="7" id="KW-0812">Transmembrane</keyword>
<feature type="binding site" evidence="5">
    <location>
        <position position="43"/>
    </location>
    <ligand>
        <name>ATP</name>
        <dbReference type="ChEBI" id="CHEBI:30616"/>
    </ligand>
</feature>
<accession>A0ABP9Q8D8</accession>
<feature type="transmembrane region" description="Helical" evidence="7">
    <location>
        <begin position="306"/>
        <end position="327"/>
    </location>
</feature>
<evidence type="ECO:0000256" key="7">
    <source>
        <dbReference type="SAM" id="Phobius"/>
    </source>
</evidence>
<keyword evidence="10" id="KW-1185">Reference proteome</keyword>
<dbReference type="PROSITE" id="PS50011">
    <property type="entry name" value="PROTEIN_KINASE_DOM"/>
    <property type="match status" value="1"/>
</dbReference>
<evidence type="ECO:0000256" key="4">
    <source>
        <dbReference type="ARBA" id="ARBA00022840"/>
    </source>
</evidence>
<keyword evidence="3" id="KW-0418">Kinase</keyword>
<gene>
    <name evidence="9" type="ORF">GCM10023321_37930</name>
</gene>
<keyword evidence="7" id="KW-1133">Transmembrane helix</keyword>
<dbReference type="Gene3D" id="1.10.510.10">
    <property type="entry name" value="Transferase(Phosphotransferase) domain 1"/>
    <property type="match status" value="1"/>
</dbReference>
<dbReference type="Pfam" id="PF00069">
    <property type="entry name" value="Pkinase"/>
    <property type="match status" value="1"/>
</dbReference>
<keyword evidence="7" id="KW-0472">Membrane</keyword>
<keyword evidence="2 5" id="KW-0547">Nucleotide-binding</keyword>
<dbReference type="SUPFAM" id="SSF56112">
    <property type="entry name" value="Protein kinase-like (PK-like)"/>
    <property type="match status" value="1"/>
</dbReference>
<dbReference type="InterPro" id="IPR017441">
    <property type="entry name" value="Protein_kinase_ATP_BS"/>
</dbReference>
<dbReference type="CDD" id="cd14014">
    <property type="entry name" value="STKc_PknB_like"/>
    <property type="match status" value="1"/>
</dbReference>
<evidence type="ECO:0000313" key="9">
    <source>
        <dbReference type="EMBL" id="GAA5158325.1"/>
    </source>
</evidence>
<evidence type="ECO:0000256" key="3">
    <source>
        <dbReference type="ARBA" id="ARBA00022777"/>
    </source>
</evidence>
<dbReference type="Proteomes" id="UP001428817">
    <property type="component" value="Unassembled WGS sequence"/>
</dbReference>
<evidence type="ECO:0000256" key="2">
    <source>
        <dbReference type="ARBA" id="ARBA00022741"/>
    </source>
</evidence>
<reference evidence="10" key="1">
    <citation type="journal article" date="2019" name="Int. J. Syst. Evol. Microbiol.">
        <title>The Global Catalogue of Microorganisms (GCM) 10K type strain sequencing project: providing services to taxonomists for standard genome sequencing and annotation.</title>
        <authorList>
            <consortium name="The Broad Institute Genomics Platform"/>
            <consortium name="The Broad Institute Genome Sequencing Center for Infectious Disease"/>
            <person name="Wu L."/>
            <person name="Ma J."/>
        </authorList>
    </citation>
    <scope>NUCLEOTIDE SEQUENCE [LARGE SCALE GENOMIC DNA]</scope>
    <source>
        <strain evidence="10">JCM 18303</strain>
    </source>
</reference>
<evidence type="ECO:0000259" key="8">
    <source>
        <dbReference type="PROSITE" id="PS50011"/>
    </source>
</evidence>
<proteinExistence type="predicted"/>
<protein>
    <recommendedName>
        <fullName evidence="8">Protein kinase domain-containing protein</fullName>
    </recommendedName>
</protein>
<dbReference type="RefSeq" id="WP_185059128.1">
    <property type="nucleotide sequence ID" value="NZ_BAABJP010000015.1"/>
</dbReference>